<reference evidence="1" key="1">
    <citation type="submission" date="2020-05" db="EMBL/GenBank/DDBJ databases">
        <title>Mycena genomes resolve the evolution of fungal bioluminescence.</title>
        <authorList>
            <person name="Tsai I.J."/>
        </authorList>
    </citation>
    <scope>NUCLEOTIDE SEQUENCE</scope>
    <source>
        <strain evidence="1">CCC161011</strain>
    </source>
</reference>
<accession>A0A8H7CZN6</accession>
<dbReference type="InterPro" id="IPR036047">
    <property type="entry name" value="F-box-like_dom_sf"/>
</dbReference>
<keyword evidence="2" id="KW-1185">Reference proteome</keyword>
<name>A0A8H7CZN6_9AGAR</name>
<protein>
    <submittedName>
        <fullName evidence="1">F-box domain-containing protein</fullName>
    </submittedName>
</protein>
<comment type="caution">
    <text evidence="1">The sequence shown here is derived from an EMBL/GenBank/DDBJ whole genome shotgun (WGS) entry which is preliminary data.</text>
</comment>
<evidence type="ECO:0000313" key="2">
    <source>
        <dbReference type="Proteomes" id="UP000620124"/>
    </source>
</evidence>
<evidence type="ECO:0000313" key="1">
    <source>
        <dbReference type="EMBL" id="KAF7356140.1"/>
    </source>
</evidence>
<dbReference type="Proteomes" id="UP000620124">
    <property type="component" value="Unassembled WGS sequence"/>
</dbReference>
<dbReference type="OrthoDB" id="3139399at2759"/>
<gene>
    <name evidence="1" type="ORF">MVEN_00944600</name>
</gene>
<dbReference type="EMBL" id="JACAZI010000007">
    <property type="protein sequence ID" value="KAF7356140.1"/>
    <property type="molecule type" value="Genomic_DNA"/>
</dbReference>
<dbReference type="AlphaFoldDB" id="A0A8H7CZN6"/>
<proteinExistence type="predicted"/>
<dbReference type="Gene3D" id="1.20.1280.50">
    <property type="match status" value="1"/>
</dbReference>
<sequence length="222" mass="26237">MKRENVRLRLRLVDIESQLLQMETDTTRRFSTRLKPERQRRLRQEKISIQESLDRIIYPILHIPVEITSEIFLHCLPVDGARPDARLAPMLLGRVCRLWRHVAYTDPRLWAALRISSWDWDRVNPTLVQDWFHRAGCVPLSLNLAFRGGHCAFFGLKPYLCDCPSSSLFNDYWDHLTSFRSYNFTPAECFDLLLRAPRLIQCEFFSIRDSTPPYPHHTRLPC</sequence>
<dbReference type="SUPFAM" id="SSF81383">
    <property type="entry name" value="F-box domain"/>
    <property type="match status" value="1"/>
</dbReference>
<organism evidence="1 2">
    <name type="scientific">Mycena venus</name>
    <dbReference type="NCBI Taxonomy" id="2733690"/>
    <lineage>
        <taxon>Eukaryota</taxon>
        <taxon>Fungi</taxon>
        <taxon>Dikarya</taxon>
        <taxon>Basidiomycota</taxon>
        <taxon>Agaricomycotina</taxon>
        <taxon>Agaricomycetes</taxon>
        <taxon>Agaricomycetidae</taxon>
        <taxon>Agaricales</taxon>
        <taxon>Marasmiineae</taxon>
        <taxon>Mycenaceae</taxon>
        <taxon>Mycena</taxon>
    </lineage>
</organism>